<protein>
    <submittedName>
        <fullName evidence="7">Lysocardiolipin acyltransferase 1</fullName>
    </submittedName>
</protein>
<dbReference type="GO" id="GO:0016746">
    <property type="term" value="F:acyltransferase activity"/>
    <property type="evidence" value="ECO:0007669"/>
    <property type="project" value="UniProtKB-KW"/>
</dbReference>
<keyword evidence="8" id="KW-1185">Reference proteome</keyword>
<reference evidence="7 8" key="2">
    <citation type="submission" date="2019-01" db="EMBL/GenBank/DDBJ databases">
        <title>The decoding of complex shrimp genome reveals the adaptation for benthos swimmer, frequently molting mechanism and breeding impact on genome.</title>
        <authorList>
            <person name="Sun Y."/>
            <person name="Gao Y."/>
            <person name="Yu Y."/>
        </authorList>
    </citation>
    <scope>NUCLEOTIDE SEQUENCE [LARGE SCALE GENOMIC DNA]</scope>
    <source>
        <tissue evidence="7">Muscle</tissue>
    </source>
</reference>
<feature type="transmembrane region" description="Helical" evidence="5">
    <location>
        <begin position="691"/>
        <end position="710"/>
    </location>
</feature>
<evidence type="ECO:0000313" key="7">
    <source>
        <dbReference type="EMBL" id="ROT73691.1"/>
    </source>
</evidence>
<dbReference type="PANTHER" id="PTHR10983">
    <property type="entry name" value="1-ACYLGLYCEROL-3-PHOSPHATE ACYLTRANSFERASE-RELATED"/>
    <property type="match status" value="1"/>
</dbReference>
<dbReference type="InterPro" id="IPR032098">
    <property type="entry name" value="Acyltransf_C"/>
</dbReference>
<dbReference type="Proteomes" id="UP000283509">
    <property type="component" value="Unassembled WGS sequence"/>
</dbReference>
<evidence type="ECO:0000256" key="1">
    <source>
        <dbReference type="ARBA" id="ARBA00008655"/>
    </source>
</evidence>
<dbReference type="Pfam" id="PF16076">
    <property type="entry name" value="Acyltransf_C"/>
    <property type="match status" value="1"/>
</dbReference>
<evidence type="ECO:0000256" key="2">
    <source>
        <dbReference type="ARBA" id="ARBA00022679"/>
    </source>
</evidence>
<keyword evidence="3 7" id="KW-0012">Acyltransferase</keyword>
<evidence type="ECO:0000256" key="4">
    <source>
        <dbReference type="SAM" id="MobiDB-lite"/>
    </source>
</evidence>
<feature type="transmembrane region" description="Helical" evidence="5">
    <location>
        <begin position="335"/>
        <end position="354"/>
    </location>
</feature>
<keyword evidence="2 7" id="KW-0808">Transferase</keyword>
<comment type="caution">
    <text evidence="7">The sequence shown here is derived from an EMBL/GenBank/DDBJ whole genome shotgun (WGS) entry which is preliminary data.</text>
</comment>
<evidence type="ECO:0000256" key="3">
    <source>
        <dbReference type="ARBA" id="ARBA00023315"/>
    </source>
</evidence>
<dbReference type="STRING" id="6689.A0A423TBA1"/>
<evidence type="ECO:0000313" key="8">
    <source>
        <dbReference type="Proteomes" id="UP000283509"/>
    </source>
</evidence>
<feature type="compositionally biased region" description="Polar residues" evidence="4">
    <location>
        <begin position="1"/>
        <end position="11"/>
    </location>
</feature>
<dbReference type="SMART" id="SM00563">
    <property type="entry name" value="PlsC"/>
    <property type="match status" value="1"/>
</dbReference>
<dbReference type="InterPro" id="IPR002123">
    <property type="entry name" value="Plipid/glycerol_acylTrfase"/>
</dbReference>
<feature type="domain" description="Phospholipid/glycerol acyltransferase" evidence="6">
    <location>
        <begin position="400"/>
        <end position="524"/>
    </location>
</feature>
<dbReference type="OrthoDB" id="186786at2759"/>
<dbReference type="PANTHER" id="PTHR10983:SF16">
    <property type="entry name" value="LYSOCARDIOLIPIN ACYLTRANSFERASE 1"/>
    <property type="match status" value="1"/>
</dbReference>
<dbReference type="GO" id="GO:0036149">
    <property type="term" value="P:phosphatidylinositol acyl-chain remodeling"/>
    <property type="evidence" value="ECO:0007669"/>
    <property type="project" value="TreeGrafter"/>
</dbReference>
<reference evidence="7 8" key="1">
    <citation type="submission" date="2018-04" db="EMBL/GenBank/DDBJ databases">
        <authorList>
            <person name="Zhang X."/>
            <person name="Yuan J."/>
            <person name="Li F."/>
            <person name="Xiang J."/>
        </authorList>
    </citation>
    <scope>NUCLEOTIDE SEQUENCE [LARGE SCALE GENOMIC DNA]</scope>
    <source>
        <tissue evidence="7">Muscle</tissue>
    </source>
</reference>
<evidence type="ECO:0000259" key="6">
    <source>
        <dbReference type="SMART" id="SM00563"/>
    </source>
</evidence>
<sequence length="755" mass="86511">MDLAFSSSLSGHPSPPRCGWPPRSHHSLQEFQVLVSEEQLLRDRSLQEQTGYQALLVRWFQTRTKTSKNFLGGASLPRVSSHGDLTPGVWLPSLSLGGDDNVIALWPRGPGPQYRPDRVRGRLRCAPLPTGRWKADAAAGEGGSASVGSGLKIYLRDDPRERGRGSCELGYGATKTRLPDLARRGRVRGAEGGVRRVARLGEGDHLRPPVVRLHRDSSYSLFLSLLLVIEVPLTSFFSLSRYGSIVIEVLLLRIVIEVVRLHRDSKFLLLPFFSLFQVRLHRDSKFLLLPFFSLFQVRLHRDSKFLLLPFSLSSRYGSIVIRSSSYSLFFLSSRYGSIVMGFFSLYCPVLPLLLIHRPTYRRATEVIFTTWESFAVALMEVFYGVRFYLSGDAIRPGERSLIILNHRNRLDWNFFWGALAHAASPPAHNCKIVLKSGIRKFPALGWIMQMSCFLYIRRRWEDDQRLMANVLDYFKDIRHTFQVLLFPEGTNLTKETKEKSEMYAKKAGLQPFQHVLIPRTTGFTYLTHLKSLIHEEYSCPRMAPSEPRRNEADEAFRRQGEGCPALWRPLQRRLASWVESPWVTESPDASSRRHGQKRLIGEQLDAVYDVTVAYPKTLPQTELDVLKGRLPEEVHFHIKRHHASSLPSTDEGLKAWLMTAWTEKDELLRTALGQGHFPGCSTATPHPPVNASYLSILFWMPLTIGTAYLIGTWWVARWWCFVHSVFFGLVSWRTDGLQHLEVWMYRRQRQQVKEE</sequence>
<gene>
    <name evidence="7" type="ORF">C7M84_007871</name>
</gene>
<keyword evidence="5" id="KW-0472">Membrane</keyword>
<dbReference type="EMBL" id="QCYY01002004">
    <property type="protein sequence ID" value="ROT73691.1"/>
    <property type="molecule type" value="Genomic_DNA"/>
</dbReference>
<accession>A0A423TBA1</accession>
<dbReference type="CDD" id="cd07990">
    <property type="entry name" value="LPLAT_LCLAT1-like"/>
    <property type="match status" value="1"/>
</dbReference>
<dbReference type="Pfam" id="PF01553">
    <property type="entry name" value="Acyltransferase"/>
    <property type="match status" value="1"/>
</dbReference>
<keyword evidence="5" id="KW-1133">Transmembrane helix</keyword>
<dbReference type="GO" id="GO:0005783">
    <property type="term" value="C:endoplasmic reticulum"/>
    <property type="evidence" value="ECO:0007669"/>
    <property type="project" value="TreeGrafter"/>
</dbReference>
<dbReference type="SUPFAM" id="SSF69593">
    <property type="entry name" value="Glycerol-3-phosphate (1)-acyltransferase"/>
    <property type="match status" value="1"/>
</dbReference>
<evidence type="ECO:0000256" key="5">
    <source>
        <dbReference type="SAM" id="Phobius"/>
    </source>
</evidence>
<organism evidence="7 8">
    <name type="scientific">Penaeus vannamei</name>
    <name type="common">Whiteleg shrimp</name>
    <name type="synonym">Litopenaeus vannamei</name>
    <dbReference type="NCBI Taxonomy" id="6689"/>
    <lineage>
        <taxon>Eukaryota</taxon>
        <taxon>Metazoa</taxon>
        <taxon>Ecdysozoa</taxon>
        <taxon>Arthropoda</taxon>
        <taxon>Crustacea</taxon>
        <taxon>Multicrustacea</taxon>
        <taxon>Malacostraca</taxon>
        <taxon>Eumalacostraca</taxon>
        <taxon>Eucarida</taxon>
        <taxon>Decapoda</taxon>
        <taxon>Dendrobranchiata</taxon>
        <taxon>Penaeoidea</taxon>
        <taxon>Penaeidae</taxon>
        <taxon>Penaeus</taxon>
    </lineage>
</organism>
<feature type="region of interest" description="Disordered" evidence="4">
    <location>
        <begin position="1"/>
        <end position="23"/>
    </location>
</feature>
<comment type="similarity">
    <text evidence="1">Belongs to the 1-acyl-sn-glycerol-3-phosphate acyltransferase family.</text>
</comment>
<keyword evidence="5" id="KW-0812">Transmembrane</keyword>
<name>A0A423TBA1_PENVA</name>
<proteinExistence type="inferred from homology"/>
<dbReference type="AlphaFoldDB" id="A0A423TBA1"/>